<organism evidence="1 2">
    <name type="scientific">Halomarina rubra</name>
    <dbReference type="NCBI Taxonomy" id="2071873"/>
    <lineage>
        <taxon>Archaea</taxon>
        <taxon>Methanobacteriati</taxon>
        <taxon>Methanobacteriota</taxon>
        <taxon>Stenosarchaea group</taxon>
        <taxon>Halobacteria</taxon>
        <taxon>Halobacteriales</taxon>
        <taxon>Natronomonadaceae</taxon>
        <taxon>Halomarina</taxon>
    </lineage>
</organism>
<feature type="non-terminal residue" evidence="1">
    <location>
        <position position="213"/>
    </location>
</feature>
<dbReference type="AlphaFoldDB" id="A0ABD6AT27"/>
<comment type="caution">
    <text evidence="1">The sequence shown here is derived from an EMBL/GenBank/DDBJ whole genome shotgun (WGS) entry which is preliminary data.</text>
</comment>
<protein>
    <recommendedName>
        <fullName evidence="3">SCP domain-containing protein</fullName>
    </recommendedName>
</protein>
<dbReference type="EMBL" id="JBHUDC010000002">
    <property type="protein sequence ID" value="MFD1512521.1"/>
    <property type="molecule type" value="Genomic_DNA"/>
</dbReference>
<evidence type="ECO:0000313" key="2">
    <source>
        <dbReference type="Proteomes" id="UP001597187"/>
    </source>
</evidence>
<reference evidence="1 2" key="1">
    <citation type="journal article" date="2019" name="Int. J. Syst. Evol. Microbiol.">
        <title>The Global Catalogue of Microorganisms (GCM) 10K type strain sequencing project: providing services to taxonomists for standard genome sequencing and annotation.</title>
        <authorList>
            <consortium name="The Broad Institute Genomics Platform"/>
            <consortium name="The Broad Institute Genome Sequencing Center for Infectious Disease"/>
            <person name="Wu L."/>
            <person name="Ma J."/>
        </authorList>
    </citation>
    <scope>NUCLEOTIDE SEQUENCE [LARGE SCALE GENOMIC DNA]</scope>
    <source>
        <strain evidence="1 2">CGMCC 1.12563</strain>
    </source>
</reference>
<proteinExistence type="predicted"/>
<accession>A0ABD6AT27</accession>
<dbReference type="Proteomes" id="UP001597187">
    <property type="component" value="Unassembled WGS sequence"/>
</dbReference>
<gene>
    <name evidence="1" type="ORF">ACFSBT_04405</name>
</gene>
<dbReference type="RefSeq" id="WP_250872497.1">
    <property type="nucleotide sequence ID" value="NZ_JALXFV010000002.1"/>
</dbReference>
<evidence type="ECO:0000313" key="1">
    <source>
        <dbReference type="EMBL" id="MFD1512521.1"/>
    </source>
</evidence>
<keyword evidence="2" id="KW-1185">Reference proteome</keyword>
<name>A0ABD6AT27_9EURY</name>
<evidence type="ECO:0008006" key="3">
    <source>
        <dbReference type="Google" id="ProtNLM"/>
    </source>
</evidence>
<sequence>MSVKRGFVVVLLVIAGIGSASALVVYPIADEYFPAKVPGGQTGVQPEIFHPDDPVPTDFSYGDGDGQTYQRELANGTVVERPIPEFQSSRMESQAREQLMVRYWNINVTQPMGGARLGSVARVHSYRMATEGFVGPRGPNESRLVEQYETGAAACEAVTRVTVVEEFEMYERPYTGFRDEPTNMTYVWPASIEMNESRTVWEQRIESALHPEL</sequence>